<dbReference type="AlphaFoldDB" id="A0A212KCK8"/>
<gene>
    <name evidence="2" type="ORF">KL86APRO_12609</name>
</gene>
<feature type="region of interest" description="Disordered" evidence="1">
    <location>
        <begin position="42"/>
        <end position="72"/>
    </location>
</feature>
<evidence type="ECO:0000256" key="1">
    <source>
        <dbReference type="SAM" id="MobiDB-lite"/>
    </source>
</evidence>
<organism evidence="2">
    <name type="scientific">uncultured Alphaproteobacteria bacterium</name>
    <dbReference type="NCBI Taxonomy" id="91750"/>
    <lineage>
        <taxon>Bacteria</taxon>
        <taxon>Pseudomonadati</taxon>
        <taxon>Pseudomonadota</taxon>
        <taxon>Alphaproteobacteria</taxon>
        <taxon>environmental samples</taxon>
    </lineage>
</organism>
<proteinExistence type="predicted"/>
<reference evidence="2" key="1">
    <citation type="submission" date="2016-04" db="EMBL/GenBank/DDBJ databases">
        <authorList>
            <person name="Evans L.H."/>
            <person name="Alamgir A."/>
            <person name="Owens N."/>
            <person name="Weber N.D."/>
            <person name="Virtaneva K."/>
            <person name="Barbian K."/>
            <person name="Babar A."/>
            <person name="Rosenke K."/>
        </authorList>
    </citation>
    <scope>NUCLEOTIDE SEQUENCE</scope>
    <source>
        <strain evidence="2">86</strain>
    </source>
</reference>
<name>A0A212KCK8_9PROT</name>
<feature type="compositionally biased region" description="Basic residues" evidence="1">
    <location>
        <begin position="63"/>
        <end position="72"/>
    </location>
</feature>
<protein>
    <submittedName>
        <fullName evidence="2">Uncharacterized protein</fullName>
    </submittedName>
</protein>
<dbReference type="EMBL" id="FLUO01000001">
    <property type="protein sequence ID" value="SBW09504.1"/>
    <property type="molecule type" value="Genomic_DNA"/>
</dbReference>
<evidence type="ECO:0000313" key="2">
    <source>
        <dbReference type="EMBL" id="SBW09504.1"/>
    </source>
</evidence>
<sequence length="72" mass="7605">MTAVAIPLPIPLPDPRPHAAAAGSRLRTAALTALAAWVDVPRTLPPPHDPVEAEPESYLVSATRRRAGSTFD</sequence>
<accession>A0A212KCK8</accession>